<accession>A0A1J0QZZ9</accession>
<keyword evidence="2" id="KW-0614">Plasmid</keyword>
<evidence type="ECO:0000313" key="2">
    <source>
        <dbReference type="EMBL" id="APD70842.1"/>
    </source>
</evidence>
<protein>
    <submittedName>
        <fullName evidence="2">Uncharacterized protein</fullName>
    </submittedName>
</protein>
<organism evidence="2">
    <name type="scientific">Klebsiella pneumoniae</name>
    <dbReference type="NCBI Taxonomy" id="573"/>
    <lineage>
        <taxon>Bacteria</taxon>
        <taxon>Pseudomonadati</taxon>
        <taxon>Pseudomonadota</taxon>
        <taxon>Gammaproteobacteria</taxon>
        <taxon>Enterobacterales</taxon>
        <taxon>Enterobacteriaceae</taxon>
        <taxon>Klebsiella/Raoultella group</taxon>
        <taxon>Klebsiella</taxon>
        <taxon>Klebsiella pneumoniae complex</taxon>
    </lineage>
</organism>
<dbReference type="EMBL" id="KX029332">
    <property type="protein sequence ID" value="APD70842.1"/>
    <property type="molecule type" value="Genomic_DNA"/>
</dbReference>
<dbReference type="AlphaFoldDB" id="A0A1J0QZZ9"/>
<name>A0A1J0QZZ9_KLEPN</name>
<reference evidence="2" key="1">
    <citation type="submission" date="2016-04" db="EMBL/GenBank/DDBJ databases">
        <title>Complete sequences of multidrug resistance plasmids bearing rmtG16S ribosomal RNA methyltransferase genes.</title>
        <authorList>
            <person name="Bueno M.F.C."/>
            <person name="Francisco G.R."/>
            <person name="Doi Y."/>
            <person name="Garcia D.O."/>
        </authorList>
    </citation>
    <scope>NUCLEOTIDE SEQUENCE</scope>
    <source>
        <strain evidence="1">K-109-R</strain>
        <strain evidence="2">Kp84/11</strain>
        <plasmid evidence="2">unnamed</plasmid>
    </source>
</reference>
<geneLocation type="plasmid" evidence="2">
    <name>unnamed</name>
</geneLocation>
<proteinExistence type="predicted"/>
<evidence type="ECO:0000313" key="1">
    <source>
        <dbReference type="EMBL" id="APD70477.1"/>
    </source>
</evidence>
<sequence length="45" mass="4968">MTVRFVFLRKGAASAAGASLPQSRLRRDSSLIRGSRETDKALRFS</sequence>
<dbReference type="EMBL" id="KX029331">
    <property type="protein sequence ID" value="APD70477.1"/>
    <property type="molecule type" value="Genomic_DNA"/>
</dbReference>